<dbReference type="EMBL" id="BSXT01002191">
    <property type="protein sequence ID" value="GMF47720.1"/>
    <property type="molecule type" value="Genomic_DNA"/>
</dbReference>
<evidence type="ECO:0000313" key="1">
    <source>
        <dbReference type="EMBL" id="GMF47720.1"/>
    </source>
</evidence>
<dbReference type="AlphaFoldDB" id="A0A9W6XYK6"/>
<protein>
    <submittedName>
        <fullName evidence="1">Unnamed protein product</fullName>
    </submittedName>
</protein>
<keyword evidence="2" id="KW-1185">Reference proteome</keyword>
<dbReference type="OrthoDB" id="123951at2759"/>
<organism evidence="1 2">
    <name type="scientific">Phytophthora fragariaefolia</name>
    <dbReference type="NCBI Taxonomy" id="1490495"/>
    <lineage>
        <taxon>Eukaryota</taxon>
        <taxon>Sar</taxon>
        <taxon>Stramenopiles</taxon>
        <taxon>Oomycota</taxon>
        <taxon>Peronosporomycetes</taxon>
        <taxon>Peronosporales</taxon>
        <taxon>Peronosporaceae</taxon>
        <taxon>Phytophthora</taxon>
    </lineage>
</organism>
<proteinExistence type="predicted"/>
<dbReference type="Proteomes" id="UP001165121">
    <property type="component" value="Unassembled WGS sequence"/>
</dbReference>
<accession>A0A9W6XYK6</accession>
<reference evidence="1" key="1">
    <citation type="submission" date="2023-04" db="EMBL/GenBank/DDBJ databases">
        <title>Phytophthora fragariaefolia NBRC 109709.</title>
        <authorList>
            <person name="Ichikawa N."/>
            <person name="Sato H."/>
            <person name="Tonouchi N."/>
        </authorList>
    </citation>
    <scope>NUCLEOTIDE SEQUENCE</scope>
    <source>
        <strain evidence="1">NBRC 109709</strain>
    </source>
</reference>
<comment type="caution">
    <text evidence="1">The sequence shown here is derived from an EMBL/GenBank/DDBJ whole genome shotgun (WGS) entry which is preliminary data.</text>
</comment>
<evidence type="ECO:0000313" key="2">
    <source>
        <dbReference type="Proteomes" id="UP001165121"/>
    </source>
</evidence>
<gene>
    <name evidence="1" type="ORF">Pfra01_001815100</name>
</gene>
<name>A0A9W6XYK6_9STRA</name>
<sequence>MAIASLAPANSKKVRLTAINFFKVLLEAEDMTLDKAYELIGGDSTGGILRIMLDKYAYSLARSTNKAHSTNTCLAYSGNVKNWLLDMYPQQGTTVKPLLQKVLSGLGKFCSNREGGALERKAPPCSKQDLKKIVRLLNTPPSATSIYLDASLVVMMWYLYGRSSDAEQLEKQQLLVLPGKSHQQ</sequence>